<organism evidence="10 11">
    <name type="scientific">Acinetobacter bohemicus ANC 3994</name>
    <dbReference type="NCBI Taxonomy" id="1217715"/>
    <lineage>
        <taxon>Bacteria</taxon>
        <taxon>Pseudomonadati</taxon>
        <taxon>Pseudomonadota</taxon>
        <taxon>Gammaproteobacteria</taxon>
        <taxon>Moraxellales</taxon>
        <taxon>Moraxellaceae</taxon>
        <taxon>Acinetobacter</taxon>
    </lineage>
</organism>
<dbReference type="Gene3D" id="2.80.10.50">
    <property type="match status" value="1"/>
</dbReference>
<dbReference type="InterPro" id="IPR035992">
    <property type="entry name" value="Ricin_B-like_lectins"/>
</dbReference>
<evidence type="ECO:0000256" key="4">
    <source>
        <dbReference type="ARBA" id="ARBA00022833"/>
    </source>
</evidence>
<gene>
    <name evidence="10" type="ORF">F994_02740</name>
</gene>
<comment type="caution">
    <text evidence="10">The sequence shown here is derived from an EMBL/GenBank/DDBJ whole genome shotgun (WGS) entry which is preliminary data.</text>
</comment>
<evidence type="ECO:0000256" key="5">
    <source>
        <dbReference type="ARBA" id="ARBA00023049"/>
    </source>
</evidence>
<keyword evidence="3 6" id="KW-0378">Hydrolase</keyword>
<dbReference type="InterPro" id="IPR022218">
    <property type="entry name" value="TagA_dom"/>
</dbReference>
<dbReference type="PROSITE" id="PS51257">
    <property type="entry name" value="PROKAR_LIPOPROTEIN"/>
    <property type="match status" value="1"/>
</dbReference>
<feature type="chain" id="PRO_5004130256" description="Peptidase M66 domain-containing protein" evidence="8">
    <location>
        <begin position="23"/>
        <end position="908"/>
    </location>
</feature>
<feature type="binding site" evidence="6">
    <location>
        <position position="383"/>
    </location>
    <ligand>
        <name>Zn(2+)</name>
        <dbReference type="ChEBI" id="CHEBI:29105"/>
        <note>catalytic</note>
    </ligand>
</feature>
<proteinExistence type="predicted"/>
<feature type="binding site" evidence="6">
    <location>
        <position position="379"/>
    </location>
    <ligand>
        <name>Zn(2+)</name>
        <dbReference type="ChEBI" id="CHEBI:29105"/>
        <note>catalytic</note>
    </ligand>
</feature>
<keyword evidence="2 6" id="KW-0479">Metal-binding</keyword>
<dbReference type="EMBL" id="APOH01000020">
    <property type="protein sequence ID" value="ENU18782.1"/>
    <property type="molecule type" value="Genomic_DNA"/>
</dbReference>
<name>N8QA08_9GAMM</name>
<dbReference type="GO" id="GO:0004222">
    <property type="term" value="F:metalloendopeptidase activity"/>
    <property type="evidence" value="ECO:0007669"/>
    <property type="project" value="UniProtKB-UniRule"/>
</dbReference>
<dbReference type="GO" id="GO:0006508">
    <property type="term" value="P:proteolysis"/>
    <property type="evidence" value="ECO:0007669"/>
    <property type="project" value="UniProtKB-UniRule"/>
</dbReference>
<dbReference type="Pfam" id="PF12561">
    <property type="entry name" value="TagA"/>
    <property type="match status" value="1"/>
</dbReference>
<dbReference type="Pfam" id="PF10462">
    <property type="entry name" value="Peptidase_M66"/>
    <property type="match status" value="1"/>
</dbReference>
<keyword evidence="1 6" id="KW-0645">Protease</keyword>
<accession>N8QA08</accession>
<reference evidence="10 11" key="1">
    <citation type="submission" date="2013-02" db="EMBL/GenBank/DDBJ databases">
        <title>The Genome Sequence of Acinetobacter sp. ANC 3994.</title>
        <authorList>
            <consortium name="The Broad Institute Genome Sequencing Platform"/>
            <consortium name="The Broad Institute Genome Sequencing Center for Infectious Disease"/>
            <person name="Cerqueira G."/>
            <person name="Feldgarden M."/>
            <person name="Courvalin P."/>
            <person name="Perichon B."/>
            <person name="Grillot-Courvalin C."/>
            <person name="Clermont D."/>
            <person name="Rocha E."/>
            <person name="Yoon E.-J."/>
            <person name="Nemec A."/>
            <person name="Walker B."/>
            <person name="Young S.K."/>
            <person name="Zeng Q."/>
            <person name="Gargeya S."/>
            <person name="Fitzgerald M."/>
            <person name="Haas B."/>
            <person name="Abouelleil A."/>
            <person name="Alvarado L."/>
            <person name="Arachchi H.M."/>
            <person name="Berlin A.M."/>
            <person name="Chapman S.B."/>
            <person name="Dewar J."/>
            <person name="Goldberg J."/>
            <person name="Griggs A."/>
            <person name="Gujja S."/>
            <person name="Hansen M."/>
            <person name="Howarth C."/>
            <person name="Imamovic A."/>
            <person name="Larimer J."/>
            <person name="McCowan C."/>
            <person name="Murphy C."/>
            <person name="Neiman D."/>
            <person name="Pearson M."/>
            <person name="Priest M."/>
            <person name="Roberts A."/>
            <person name="Saif S."/>
            <person name="Shea T."/>
            <person name="Sisk P."/>
            <person name="Sykes S."/>
            <person name="Wortman J."/>
            <person name="Nusbaum C."/>
            <person name="Birren B."/>
        </authorList>
    </citation>
    <scope>NUCLEOTIDE SEQUENCE [LARGE SCALE GENOMIC DNA]</scope>
    <source>
        <strain evidence="10 11">ANC 3994</strain>
    </source>
</reference>
<dbReference type="CDD" id="cd00161">
    <property type="entry name" value="beta-trefoil_Ricin-like"/>
    <property type="match status" value="1"/>
</dbReference>
<feature type="region of interest" description="Disordered" evidence="7">
    <location>
        <begin position="26"/>
        <end position="46"/>
    </location>
</feature>
<keyword evidence="8" id="KW-0732">Signal</keyword>
<keyword evidence="5 6" id="KW-0482">Metalloprotease</keyword>
<dbReference type="Proteomes" id="UP000013086">
    <property type="component" value="Unassembled WGS sequence"/>
</dbReference>
<evidence type="ECO:0000259" key="9">
    <source>
        <dbReference type="PROSITE" id="PS51694"/>
    </source>
</evidence>
<evidence type="ECO:0000313" key="10">
    <source>
        <dbReference type="EMBL" id="ENU18782.1"/>
    </source>
</evidence>
<comment type="cofactor">
    <cofactor evidence="6">
        <name>Zn(2+)</name>
        <dbReference type="ChEBI" id="CHEBI:29105"/>
    </cofactor>
    <text evidence="6">Binds 1 zinc ion per subunit.</text>
</comment>
<evidence type="ECO:0000313" key="11">
    <source>
        <dbReference type="Proteomes" id="UP000013086"/>
    </source>
</evidence>
<dbReference type="PANTHER" id="PTHR39540:SF1">
    <property type="entry name" value="DICTOMALLEIN-1-RELATED"/>
    <property type="match status" value="1"/>
</dbReference>
<dbReference type="AlphaFoldDB" id="N8QA08"/>
<feature type="active site" evidence="6">
    <location>
        <position position="380"/>
    </location>
</feature>
<dbReference type="GO" id="GO:0046872">
    <property type="term" value="F:metal ion binding"/>
    <property type="evidence" value="ECO:0007669"/>
    <property type="project" value="UniProtKB-UniRule"/>
</dbReference>
<feature type="signal peptide" evidence="8">
    <location>
        <begin position="1"/>
        <end position="22"/>
    </location>
</feature>
<dbReference type="PATRIC" id="fig|1217715.3.peg.2677"/>
<evidence type="ECO:0000256" key="7">
    <source>
        <dbReference type="SAM" id="MobiDB-lite"/>
    </source>
</evidence>
<evidence type="ECO:0000256" key="1">
    <source>
        <dbReference type="ARBA" id="ARBA00022670"/>
    </source>
</evidence>
<dbReference type="InterPro" id="IPR051256">
    <property type="entry name" value="Dictomallein"/>
</dbReference>
<evidence type="ECO:0000256" key="6">
    <source>
        <dbReference type="PROSITE-ProRule" id="PRU01031"/>
    </source>
</evidence>
<dbReference type="PANTHER" id="PTHR39540">
    <property type="match status" value="1"/>
</dbReference>
<evidence type="ECO:0000256" key="3">
    <source>
        <dbReference type="ARBA" id="ARBA00022801"/>
    </source>
</evidence>
<keyword evidence="4 6" id="KW-0862">Zinc</keyword>
<sequence length="908" mass="99793">MKTVTKLPIQTLTICVLSVLVAACGENTPETTPNDVDSETRPNDPDFKEMPSFAFMRMQEAYPEPVKDIPDEASLGFYDTDQDGNVRSVRNDLTGNFAAMIQFAQNHTVDPSGNEAKNMPRLTSEKDGLLLVTPTPEMGDIEQLNAEIYLDSRLIRRVALQEPSQIPASDQTNSDGRPRVQYSKRTWTAALNWNEIQPGLNIRIVDPVSRQNGRLAATAIDFAPPGELLVQSIRLGMLTTPRKSNGHYMLNEPEKAGTDYFETIPAARMIVSQYDDMQLNKVMVASGVIYDEKSATDGDVYSGDMRGDTAKSTFSTGINLANWGITSAGMSSQEQPQLTQSAVIHHAWGKYQNGDVQHGLSGGNGILTLIDSSGNEFSHEIGHHYGLGHYPGQNGENYFWASHHADSGWGYIAYRKRMRSNLNWNNSNLDNRLGGTPLFNNAYTYAPDSMAGGSFSSSLSRFTHYTGYSAKIKIQPAFDRAVWDATSSTGYKKWNAVTRQMDVVQPKVPNSNNVWYNRTDGNYLKPTQFGVPVFTILGGYDPINKVGLLYPAARGNWGNVFTLPQAQTSLANASCWINVKYVNKAEENIALAPSRMGSNANKLHINIAQSDAPRSVDLYCKRANEQAVKLSSIEIPSYATALPAAVVIGKQQGFKALRQVELPQLEQALLSNQGKAIANLSPNAKVLYDSYTSYKSELSSAAQTELQRYSEQQTKLYRLNRWVNTYRTDLAATNANAVLAFKDFTVQLGLQNDQPLANVTQLRLPSKGNACLKAGQLSEGRFEVYASGVNGCNVAASEWIYDAMGKLHNRQYINQCLTSSMTLTACSNDNAGQAWSLNPTTKAIYQGDQCLDLSGGFTPTADGRSTIIRYSCTGSVNQQWSLPTQNQSFILAAAQAQNLVLIINSLQP</sequence>
<dbReference type="PROSITE" id="PS51694">
    <property type="entry name" value="PEPTIDASE_M66"/>
    <property type="match status" value="1"/>
</dbReference>
<dbReference type="SUPFAM" id="SSF50370">
    <property type="entry name" value="Ricin B-like lectins"/>
    <property type="match status" value="1"/>
</dbReference>
<evidence type="ECO:0000256" key="8">
    <source>
        <dbReference type="SAM" id="SignalP"/>
    </source>
</evidence>
<dbReference type="PROSITE" id="PS50231">
    <property type="entry name" value="RICIN_B_LECTIN"/>
    <property type="match status" value="1"/>
</dbReference>
<dbReference type="InterPro" id="IPR019503">
    <property type="entry name" value="Peptidase_M66_dom"/>
</dbReference>
<protein>
    <recommendedName>
        <fullName evidence="9">Peptidase M66 domain-containing protein</fullName>
    </recommendedName>
</protein>
<dbReference type="RefSeq" id="WP_004649315.1">
    <property type="nucleotide sequence ID" value="NZ_KB849165.1"/>
</dbReference>
<dbReference type="eggNOG" id="ENOG502Z7RH">
    <property type="taxonomic scope" value="Bacteria"/>
</dbReference>
<dbReference type="HOGENOM" id="CLU_015923_0_0_6"/>
<dbReference type="OrthoDB" id="6229465at2"/>
<feature type="domain" description="Peptidase M66" evidence="9">
    <location>
        <begin position="227"/>
        <end position="483"/>
    </location>
</feature>
<feature type="binding site" evidence="6">
    <location>
        <position position="389"/>
    </location>
    <ligand>
        <name>Zn(2+)</name>
        <dbReference type="ChEBI" id="CHEBI:29105"/>
        <note>catalytic</note>
    </ligand>
</feature>
<evidence type="ECO:0000256" key="2">
    <source>
        <dbReference type="ARBA" id="ARBA00022723"/>
    </source>
</evidence>